<evidence type="ECO:0000313" key="2">
    <source>
        <dbReference type="EMBL" id="KAK1633222.1"/>
    </source>
</evidence>
<evidence type="ECO:0000256" key="1">
    <source>
        <dbReference type="SAM" id="SignalP"/>
    </source>
</evidence>
<proteinExistence type="predicted"/>
<keyword evidence="1" id="KW-0732">Signal</keyword>
<dbReference type="GeneID" id="85475827"/>
<sequence length="78" mass="7951">MKTTIATLVLFVTMSLSAKTTSLCKDVGNKVIEDNGVCSTAGGAPLGKGSNALVKSRFDIACDDKLGTVQATGEACEP</sequence>
<organism evidence="2 3">
    <name type="scientific">Colletotrichum phormii</name>
    <dbReference type="NCBI Taxonomy" id="359342"/>
    <lineage>
        <taxon>Eukaryota</taxon>
        <taxon>Fungi</taxon>
        <taxon>Dikarya</taxon>
        <taxon>Ascomycota</taxon>
        <taxon>Pezizomycotina</taxon>
        <taxon>Sordariomycetes</taxon>
        <taxon>Hypocreomycetidae</taxon>
        <taxon>Glomerellales</taxon>
        <taxon>Glomerellaceae</taxon>
        <taxon>Colletotrichum</taxon>
        <taxon>Colletotrichum acutatum species complex</taxon>
    </lineage>
</organism>
<dbReference type="Proteomes" id="UP001243989">
    <property type="component" value="Unassembled WGS sequence"/>
</dbReference>
<accession>A0AAI9ZJP0</accession>
<reference evidence="2" key="1">
    <citation type="submission" date="2021-06" db="EMBL/GenBank/DDBJ databases">
        <title>Comparative genomics, transcriptomics and evolutionary studies reveal genomic signatures of adaptation to plant cell wall in hemibiotrophic fungi.</title>
        <authorList>
            <consortium name="DOE Joint Genome Institute"/>
            <person name="Baroncelli R."/>
            <person name="Diaz J.F."/>
            <person name="Benocci T."/>
            <person name="Peng M."/>
            <person name="Battaglia E."/>
            <person name="Haridas S."/>
            <person name="Andreopoulos W."/>
            <person name="Labutti K."/>
            <person name="Pangilinan J."/>
            <person name="Floch G.L."/>
            <person name="Makela M.R."/>
            <person name="Henrissat B."/>
            <person name="Grigoriev I.V."/>
            <person name="Crouch J.A."/>
            <person name="De Vries R.P."/>
            <person name="Sukno S.A."/>
            <person name="Thon M.R."/>
        </authorList>
    </citation>
    <scope>NUCLEOTIDE SEQUENCE</scope>
    <source>
        <strain evidence="2">CBS 102054</strain>
    </source>
</reference>
<dbReference type="RefSeq" id="XP_060441829.1">
    <property type="nucleotide sequence ID" value="XM_060590965.1"/>
</dbReference>
<keyword evidence="3" id="KW-1185">Reference proteome</keyword>
<evidence type="ECO:0000313" key="3">
    <source>
        <dbReference type="Proteomes" id="UP001243989"/>
    </source>
</evidence>
<feature type="chain" id="PRO_5042593972" evidence="1">
    <location>
        <begin position="23"/>
        <end position="78"/>
    </location>
</feature>
<comment type="caution">
    <text evidence="2">The sequence shown here is derived from an EMBL/GenBank/DDBJ whole genome shotgun (WGS) entry which is preliminary data.</text>
</comment>
<feature type="signal peptide" evidence="1">
    <location>
        <begin position="1"/>
        <end position="22"/>
    </location>
</feature>
<gene>
    <name evidence="2" type="ORF">BDP81DRAFT_434458</name>
</gene>
<dbReference type="EMBL" id="JAHMHQ010000018">
    <property type="protein sequence ID" value="KAK1633222.1"/>
    <property type="molecule type" value="Genomic_DNA"/>
</dbReference>
<protein>
    <submittedName>
        <fullName evidence="2">Uncharacterized protein</fullName>
    </submittedName>
</protein>
<dbReference type="AlphaFoldDB" id="A0AAI9ZJP0"/>
<name>A0AAI9ZJP0_9PEZI</name>